<organism evidence="3 4">
    <name type="scientific">Salmonirosea aquatica</name>
    <dbReference type="NCBI Taxonomy" id="2654236"/>
    <lineage>
        <taxon>Bacteria</taxon>
        <taxon>Pseudomonadati</taxon>
        <taxon>Bacteroidota</taxon>
        <taxon>Cytophagia</taxon>
        <taxon>Cytophagales</taxon>
        <taxon>Spirosomataceae</taxon>
        <taxon>Salmonirosea</taxon>
    </lineage>
</organism>
<proteinExistence type="predicted"/>
<feature type="compositionally biased region" description="Polar residues" evidence="1">
    <location>
        <begin position="306"/>
        <end position="323"/>
    </location>
</feature>
<gene>
    <name evidence="3" type="ORF">GBK04_26940</name>
</gene>
<feature type="compositionally biased region" description="Polar residues" evidence="1">
    <location>
        <begin position="357"/>
        <end position="381"/>
    </location>
</feature>
<name>A0A7C9FRY6_9BACT</name>
<feature type="compositionally biased region" description="Low complexity" evidence="1">
    <location>
        <begin position="324"/>
        <end position="356"/>
    </location>
</feature>
<keyword evidence="4" id="KW-1185">Reference proteome</keyword>
<evidence type="ECO:0000256" key="1">
    <source>
        <dbReference type="SAM" id="MobiDB-lite"/>
    </source>
</evidence>
<feature type="compositionally biased region" description="Low complexity" evidence="1">
    <location>
        <begin position="382"/>
        <end position="423"/>
    </location>
</feature>
<feature type="region of interest" description="Disordered" evidence="1">
    <location>
        <begin position="244"/>
        <end position="423"/>
    </location>
</feature>
<feature type="compositionally biased region" description="Polar residues" evidence="1">
    <location>
        <begin position="253"/>
        <end position="274"/>
    </location>
</feature>
<dbReference type="RefSeq" id="WP_152765142.1">
    <property type="nucleotide sequence ID" value="NZ_WHLY01000002.1"/>
</dbReference>
<accession>A0A7C9FRY6</accession>
<feature type="compositionally biased region" description="Polar residues" evidence="1">
    <location>
        <begin position="282"/>
        <end position="299"/>
    </location>
</feature>
<evidence type="ECO:0008006" key="5">
    <source>
        <dbReference type="Google" id="ProtNLM"/>
    </source>
</evidence>
<reference evidence="3 4" key="1">
    <citation type="submission" date="2019-10" db="EMBL/GenBank/DDBJ databases">
        <title>Draft Genome Sequence of Cytophagaceae sp. SJW1-29.</title>
        <authorList>
            <person name="Choi A."/>
        </authorList>
    </citation>
    <scope>NUCLEOTIDE SEQUENCE [LARGE SCALE GENOMIC DNA]</scope>
    <source>
        <strain evidence="3 4">SJW1-29</strain>
    </source>
</reference>
<evidence type="ECO:0000256" key="2">
    <source>
        <dbReference type="SAM" id="SignalP"/>
    </source>
</evidence>
<feature type="chain" id="PRO_5028971772" description="Prolyl-tRNA synthetase" evidence="2">
    <location>
        <begin position="28"/>
        <end position="423"/>
    </location>
</feature>
<comment type="caution">
    <text evidence="3">The sequence shown here is derived from an EMBL/GenBank/DDBJ whole genome shotgun (WGS) entry which is preliminary data.</text>
</comment>
<dbReference type="EMBL" id="WHLY01000002">
    <property type="protein sequence ID" value="MPR36869.1"/>
    <property type="molecule type" value="Genomic_DNA"/>
</dbReference>
<feature type="compositionally biased region" description="Polar residues" evidence="1">
    <location>
        <begin position="54"/>
        <end position="76"/>
    </location>
</feature>
<dbReference type="AlphaFoldDB" id="A0A7C9FRY6"/>
<sequence length="423" mass="45856">MNSMKKLTSLAMVAAFGMWGCSSNQYATNSGESYDDLYGSSSSVQVAARANTTQQDNRYANPDYQESNPNAQSGQNADYYDESYMTSRNMPRRLSDDVGYNAGFREGYYAGQSSGFFPGYMNYGSYWPMAGSAFSMGFQMGISRSLRFGYSPFSYGMGYSPFGYGSYGYSPWGYSGYDAFGYSPYGYGSYGYSPFGYGSMAYGYGGYGYSPFGYGGFGGYNPYYGGFGNQLIVVNNNYDQGRASRGYGPRSATARSNETYNRDFTNTARTSRSNGGREAYTAPQSGYTTRGGSATSSDSYYARPRANSSGTYYNGDGTSAGRTSSESRYSGRSNSNSQYYSTPRSSTNSSRTYQSSPTYNQSRGNTTNSTYQAPRQSSWENSSRSTPTPSYNSNSSRGSSSMSSPSSSSSSSGASAPRSRGPR</sequence>
<dbReference type="Proteomes" id="UP000479293">
    <property type="component" value="Unassembled WGS sequence"/>
</dbReference>
<feature type="signal peptide" evidence="2">
    <location>
        <begin position="1"/>
        <end position="27"/>
    </location>
</feature>
<evidence type="ECO:0000313" key="4">
    <source>
        <dbReference type="Proteomes" id="UP000479293"/>
    </source>
</evidence>
<keyword evidence="2" id="KW-0732">Signal</keyword>
<evidence type="ECO:0000313" key="3">
    <source>
        <dbReference type="EMBL" id="MPR36869.1"/>
    </source>
</evidence>
<protein>
    <recommendedName>
        <fullName evidence="5">Prolyl-tRNA synthetase</fullName>
    </recommendedName>
</protein>
<feature type="region of interest" description="Disordered" evidence="1">
    <location>
        <begin position="54"/>
        <end position="77"/>
    </location>
</feature>